<evidence type="ECO:0000313" key="2">
    <source>
        <dbReference type="EMBL" id="RLL93138.1"/>
    </source>
</evidence>
<dbReference type="EMBL" id="NIDN02000383">
    <property type="protein sequence ID" value="RLL93138.1"/>
    <property type="molecule type" value="Genomic_DNA"/>
</dbReference>
<dbReference type="InterPro" id="IPR021851">
    <property type="entry name" value="DUF3455"/>
</dbReference>
<feature type="signal peptide" evidence="1">
    <location>
        <begin position="1"/>
        <end position="18"/>
    </location>
</feature>
<dbReference type="OrthoDB" id="1859733at2759"/>
<dbReference type="PANTHER" id="PTHR35567">
    <property type="entry name" value="MALATE DEHYDROGENASE (AFU_ORTHOLOGUE AFUA_2G13800)"/>
    <property type="match status" value="1"/>
</dbReference>
<accession>A0A229WWK4</accession>
<keyword evidence="1" id="KW-0732">Signal</keyword>
<dbReference type="PANTHER" id="PTHR35567:SF1">
    <property type="entry name" value="CONSERVED FUNGAL PROTEIN (AFU_ORTHOLOGUE AFUA_1G14230)"/>
    <property type="match status" value="1"/>
</dbReference>
<evidence type="ECO:0000256" key="1">
    <source>
        <dbReference type="SAM" id="SignalP"/>
    </source>
</evidence>
<sequence>MYFLTSISIFLAILVAEASPLVYGNPALTEDFVKITKALDGMQLGNCVDINPTLPLCDTKPALPAPSDGLKLKFVALGRGTQNYTCSSSDESASPVAVGAVATLFDASCLASNSPTILHELPSAMSKVSTDALGLFAMLLGQMTSRTSSGLILGEHYFTATGAPMFDLRLGGNKDWVQAKKGSSVPAPSLSSSHSKDGDQNVPWLKLGFADGLGIREVYRIHTSGGQPPASCKGQKDSFDVEYAAEYWFYG</sequence>
<feature type="chain" id="PRO_5011911610" description="Malate dehydrogenase" evidence="1">
    <location>
        <begin position="19"/>
        <end position="251"/>
    </location>
</feature>
<gene>
    <name evidence="2" type="ORF">CFD26_100851</name>
</gene>
<proteinExistence type="predicted"/>
<name>A0A229WWK4_9EURO</name>
<dbReference type="AlphaFoldDB" id="A0A229WWK4"/>
<dbReference type="Proteomes" id="UP000215289">
    <property type="component" value="Unassembled WGS sequence"/>
</dbReference>
<reference evidence="2 3" key="1">
    <citation type="submission" date="2018-08" db="EMBL/GenBank/DDBJ databases">
        <title>Draft genome sequences of two Aspergillus turcosus clinical strains isolated from bronchoalveolar lavage fluid: one azole-susceptible and the other azole-resistant.</title>
        <authorList>
            <person name="Parent-Michaud M."/>
            <person name="Dufresne P.J."/>
            <person name="Fournier E."/>
            <person name="Martineau C."/>
            <person name="Moreira S."/>
            <person name="Perkins V."/>
            <person name="De Repentigny L."/>
            <person name="Dufresne S.F."/>
        </authorList>
    </citation>
    <scope>NUCLEOTIDE SEQUENCE [LARGE SCALE GENOMIC DNA]</scope>
    <source>
        <strain evidence="2">HMR AF 1038</strain>
    </source>
</reference>
<evidence type="ECO:0000313" key="3">
    <source>
        <dbReference type="Proteomes" id="UP000215289"/>
    </source>
</evidence>
<evidence type="ECO:0008006" key="4">
    <source>
        <dbReference type="Google" id="ProtNLM"/>
    </source>
</evidence>
<organism evidence="2 3">
    <name type="scientific">Aspergillus turcosus</name>
    <dbReference type="NCBI Taxonomy" id="1245748"/>
    <lineage>
        <taxon>Eukaryota</taxon>
        <taxon>Fungi</taxon>
        <taxon>Dikarya</taxon>
        <taxon>Ascomycota</taxon>
        <taxon>Pezizomycotina</taxon>
        <taxon>Eurotiomycetes</taxon>
        <taxon>Eurotiomycetidae</taxon>
        <taxon>Eurotiales</taxon>
        <taxon>Aspergillaceae</taxon>
        <taxon>Aspergillus</taxon>
        <taxon>Aspergillus subgen. Fumigati</taxon>
    </lineage>
</organism>
<protein>
    <recommendedName>
        <fullName evidence="4">Malate dehydrogenase</fullName>
    </recommendedName>
</protein>
<keyword evidence="3" id="KW-1185">Reference proteome</keyword>
<comment type="caution">
    <text evidence="2">The sequence shown here is derived from an EMBL/GenBank/DDBJ whole genome shotgun (WGS) entry which is preliminary data.</text>
</comment>
<dbReference type="Pfam" id="PF11937">
    <property type="entry name" value="DUF3455"/>
    <property type="match status" value="1"/>
</dbReference>